<comment type="caution">
    <text evidence="2">The sequence shown here is derived from an EMBL/GenBank/DDBJ whole genome shotgun (WGS) entry which is preliminary data.</text>
</comment>
<gene>
    <name evidence="2" type="ORF">EER27_04755</name>
</gene>
<evidence type="ECO:0000313" key="3">
    <source>
        <dbReference type="Proteomes" id="UP000267049"/>
    </source>
</evidence>
<keyword evidence="1" id="KW-0732">Signal</keyword>
<evidence type="ECO:0000313" key="2">
    <source>
        <dbReference type="EMBL" id="RNF85097.1"/>
    </source>
</evidence>
<evidence type="ECO:0000256" key="1">
    <source>
        <dbReference type="SAM" id="SignalP"/>
    </source>
</evidence>
<dbReference type="EMBL" id="RIBS01000002">
    <property type="protein sequence ID" value="RNF85097.1"/>
    <property type="molecule type" value="Genomic_DNA"/>
</dbReference>
<protein>
    <submittedName>
        <fullName evidence="2">Uncharacterized protein</fullName>
    </submittedName>
</protein>
<feature type="signal peptide" evidence="1">
    <location>
        <begin position="1"/>
        <end position="23"/>
    </location>
</feature>
<organism evidence="2 3">
    <name type="scientific">Montanilutibacter psychrotolerans</name>
    <dbReference type="NCBI Taxonomy" id="1327343"/>
    <lineage>
        <taxon>Bacteria</taxon>
        <taxon>Pseudomonadati</taxon>
        <taxon>Pseudomonadota</taxon>
        <taxon>Gammaproteobacteria</taxon>
        <taxon>Lysobacterales</taxon>
        <taxon>Lysobacteraceae</taxon>
        <taxon>Montanilutibacter</taxon>
    </lineage>
</organism>
<feature type="chain" id="PRO_5018102997" evidence="1">
    <location>
        <begin position="24"/>
        <end position="151"/>
    </location>
</feature>
<name>A0A3M8SUU7_9GAMM</name>
<reference evidence="2 3" key="1">
    <citation type="submission" date="2018-11" db="EMBL/GenBank/DDBJ databases">
        <title>Lysobacter cryohumiis sp. nov., isolated from soil in the Tianshan Mountains, Xinjiang, China.</title>
        <authorList>
            <person name="Luo Y."/>
            <person name="Sheng H."/>
        </authorList>
    </citation>
    <scope>NUCLEOTIDE SEQUENCE [LARGE SCALE GENOMIC DNA]</scope>
    <source>
        <strain evidence="2 3">ZS60</strain>
    </source>
</reference>
<accession>A0A3M8SUU7</accession>
<sequence>MVIIMVLRVLAMLLGMAASVASAQSAPVHDRLASSESALRVTKVDPAHYAGTAGGAEAVACRNWRLSTTNVERFFRLSERYEESPYSLFYQGPCSISGELQAEGRTWRFQLDGGATATWTGGGETRHWGCSAKECEPLVLLATDRMDPEGT</sequence>
<dbReference type="Proteomes" id="UP000267049">
    <property type="component" value="Unassembled WGS sequence"/>
</dbReference>
<dbReference type="AlphaFoldDB" id="A0A3M8SUU7"/>
<keyword evidence="3" id="KW-1185">Reference proteome</keyword>
<proteinExistence type="predicted"/>